<keyword evidence="1" id="KW-0812">Transmembrane</keyword>
<keyword evidence="3" id="KW-1185">Reference proteome</keyword>
<evidence type="ECO:0000313" key="3">
    <source>
        <dbReference type="Proteomes" id="UP001153620"/>
    </source>
</evidence>
<organism evidence="2 3">
    <name type="scientific">Chironomus riparius</name>
    <dbReference type="NCBI Taxonomy" id="315576"/>
    <lineage>
        <taxon>Eukaryota</taxon>
        <taxon>Metazoa</taxon>
        <taxon>Ecdysozoa</taxon>
        <taxon>Arthropoda</taxon>
        <taxon>Hexapoda</taxon>
        <taxon>Insecta</taxon>
        <taxon>Pterygota</taxon>
        <taxon>Neoptera</taxon>
        <taxon>Endopterygota</taxon>
        <taxon>Diptera</taxon>
        <taxon>Nematocera</taxon>
        <taxon>Chironomoidea</taxon>
        <taxon>Chironomidae</taxon>
        <taxon>Chironominae</taxon>
        <taxon>Chironomus</taxon>
    </lineage>
</organism>
<feature type="transmembrane region" description="Helical" evidence="1">
    <location>
        <begin position="208"/>
        <end position="232"/>
    </location>
</feature>
<proteinExistence type="predicted"/>
<dbReference type="AlphaFoldDB" id="A0A9N9WV24"/>
<name>A0A9N9WV24_9DIPT</name>
<accession>A0A9N9WV24</accession>
<sequence>MTCMYERTTRIEKDVGEYEQIRCSVVRKFEVKTRGIEIDSVPGVDLWKFPYPSNFSDVGELHISTHQVLYIPTGISIFFPNLKDLSVINCGLKELKQNDMKSFPDLKFLLLFGNAVEVLEKDLFKFNPKLVIIDMNMNNLKHIDAHVFDHLNGLGSLNFAGNLCITLSMTGPEGVKEVIDEIRKRCQNFGALGGKKKIVIEGKQRGKYFWIFVGCGIITGIFSICAFARIAFGIVKGCGSP</sequence>
<dbReference type="OrthoDB" id="7789549at2759"/>
<evidence type="ECO:0000256" key="1">
    <source>
        <dbReference type="SAM" id="Phobius"/>
    </source>
</evidence>
<dbReference type="InterPro" id="IPR001611">
    <property type="entry name" value="Leu-rich_rpt"/>
</dbReference>
<dbReference type="SUPFAM" id="SSF52058">
    <property type="entry name" value="L domain-like"/>
    <property type="match status" value="1"/>
</dbReference>
<dbReference type="InterPro" id="IPR032675">
    <property type="entry name" value="LRR_dom_sf"/>
</dbReference>
<reference evidence="2" key="1">
    <citation type="submission" date="2022-01" db="EMBL/GenBank/DDBJ databases">
        <authorList>
            <person name="King R."/>
        </authorList>
    </citation>
    <scope>NUCLEOTIDE SEQUENCE</scope>
</reference>
<protein>
    <submittedName>
        <fullName evidence="2">Uncharacterized protein</fullName>
    </submittedName>
</protein>
<reference evidence="2" key="2">
    <citation type="submission" date="2022-10" db="EMBL/GenBank/DDBJ databases">
        <authorList>
            <consortium name="ENA_rothamsted_submissions"/>
            <consortium name="culmorum"/>
            <person name="King R."/>
        </authorList>
    </citation>
    <scope>NUCLEOTIDE SEQUENCE</scope>
</reference>
<keyword evidence="1" id="KW-0472">Membrane</keyword>
<gene>
    <name evidence="2" type="ORF">CHIRRI_LOCUS13198</name>
</gene>
<dbReference type="Gene3D" id="3.80.10.10">
    <property type="entry name" value="Ribonuclease Inhibitor"/>
    <property type="match status" value="1"/>
</dbReference>
<dbReference type="Pfam" id="PF13855">
    <property type="entry name" value="LRR_8"/>
    <property type="match status" value="1"/>
</dbReference>
<dbReference type="EMBL" id="OU895880">
    <property type="protein sequence ID" value="CAG9810384.1"/>
    <property type="molecule type" value="Genomic_DNA"/>
</dbReference>
<keyword evidence="1" id="KW-1133">Transmembrane helix</keyword>
<dbReference type="Proteomes" id="UP001153620">
    <property type="component" value="Chromosome 4"/>
</dbReference>
<evidence type="ECO:0000313" key="2">
    <source>
        <dbReference type="EMBL" id="CAG9810384.1"/>
    </source>
</evidence>